<feature type="coiled-coil region" evidence="4">
    <location>
        <begin position="124"/>
        <end position="174"/>
    </location>
</feature>
<evidence type="ECO:0000313" key="6">
    <source>
        <dbReference type="Proteomes" id="UP000315648"/>
    </source>
</evidence>
<dbReference type="InterPro" id="IPR011990">
    <property type="entry name" value="TPR-like_helical_dom_sf"/>
</dbReference>
<dbReference type="PANTHER" id="PTHR44943">
    <property type="entry name" value="CELLULOSE SYNTHASE OPERON PROTEIN C"/>
    <property type="match status" value="1"/>
</dbReference>
<gene>
    <name evidence="5" type="ORF">FPL22_09150</name>
</gene>
<dbReference type="OrthoDB" id="181274at2"/>
<protein>
    <submittedName>
        <fullName evidence="5">Tetratricopeptide repeat protein</fullName>
    </submittedName>
</protein>
<dbReference type="Pfam" id="PF07719">
    <property type="entry name" value="TPR_2"/>
    <property type="match status" value="1"/>
</dbReference>
<sequence length="1075" mass="118508">MSNYRMMELGGGWMNRLAGPILGVALLAGPACPAQSNKAEISVPEPLSVSLGWKPLPEGDYQPYRTGSVFGVGSEPSQWSGARDQAAAWAAAAPSLAENPTDHLIRKLARIEALVLGVTDPKVLEELRVERKSLVETVRTLRAMKSADGSDWQARNASEQLQQLEKSLSRWLADSPADRVAAFREEIESYRPADRAQIAARYGGEEKLAELIKLGKEHARLNAEFQAAQQDTVSPEAERKLALRKAGGALGYFYGFNGQERQWQEAMQDPDLAGEFGGETRMDYRSITVPDLLSWVDEAEAAKLLTEVYQLPVDVQLEPENRTGGLARRLLLEGKLPAKRVPWSLVGWRGSSVNKAAAAELVALFDGLKKQFPDLTEKKTGGSDWKQKRALASVAYALAITGRVDEATVFMTTYGVAESGLPYHARLTPDAAVAVWNLALRTAAGGEKTAGWSQLIHLAGMAGRSSELTEFAAKQAGDAPKDSEPARIWHARHAWALIGEEKIDEGLPLLTASLASRPTNQEKLWSAEWRESAGRLLLLAKVLSRPELEKEWSDKLTVDFKDPSSPLWAQGGSVFNTYAAIQLKAGNYALIEDMLRGRLAVQPKARERGGMRVDADSEGDSYEERVDLQQLTMDLADVMARRGNHAGVLALLADSPNWQQADLVHYLNRGSSGNWRPLALVTAESLQATGRGDEAIAILEAYLIDNSGYDPAYALYTRLQGDKAIPFLEKLWAADHYQERPLIWLASLQLAAGKIADAETTVKKAIATDPSDGEQPKGDRMRAYAVLRDVALAKNDAKQAEFLAGVLAAIRRSEDADDIAEAGLIDRAIKEYERALESFSDAYCIQSRLARKLAEENRLPEAMEHYKRAFELMPDSFGRVESHCFGCEQAFAGEDAQAVAERVFKEMAAKPDAKPQVHYLLGYLRMEQERWEEAAEYFTKAVAADPDYLNAWKKLADVLPNTTRPRSEQDRVAFRLLELDPAGKHGGAGDEQVRDIPALWKAYSVARESGLIVPDKLFPLGNKAKKAKSSNNDYMHSMMNPDKARTPAERLAKHNVLQQVTQALDSIYQWVASSH</sequence>
<organism evidence="5 6">
    <name type="scientific">Rariglobus hedericola</name>
    <dbReference type="NCBI Taxonomy" id="2597822"/>
    <lineage>
        <taxon>Bacteria</taxon>
        <taxon>Pseudomonadati</taxon>
        <taxon>Verrucomicrobiota</taxon>
        <taxon>Opitutia</taxon>
        <taxon>Opitutales</taxon>
        <taxon>Opitutaceae</taxon>
        <taxon>Rariglobus</taxon>
    </lineage>
</organism>
<dbReference type="InterPro" id="IPR051685">
    <property type="entry name" value="Ycf3/AcsC/BcsC/TPR_MFPF"/>
</dbReference>
<comment type="caution">
    <text evidence="5">The sequence shown here is derived from an EMBL/GenBank/DDBJ whole genome shotgun (WGS) entry which is preliminary data.</text>
</comment>
<keyword evidence="6" id="KW-1185">Reference proteome</keyword>
<reference evidence="5 6" key="1">
    <citation type="submission" date="2019-07" db="EMBL/GenBank/DDBJ databases">
        <title>Description of 53C-WASEF.</title>
        <authorList>
            <person name="Pitt A."/>
            <person name="Hahn M.W."/>
        </authorList>
    </citation>
    <scope>NUCLEOTIDE SEQUENCE [LARGE SCALE GENOMIC DNA]</scope>
    <source>
        <strain evidence="5 6">53C-WASEF</strain>
    </source>
</reference>
<evidence type="ECO:0000256" key="2">
    <source>
        <dbReference type="ARBA" id="ARBA00022803"/>
    </source>
</evidence>
<dbReference type="PROSITE" id="PS50005">
    <property type="entry name" value="TPR"/>
    <property type="match status" value="2"/>
</dbReference>
<dbReference type="Pfam" id="PF14559">
    <property type="entry name" value="TPR_19"/>
    <property type="match status" value="1"/>
</dbReference>
<keyword evidence="4" id="KW-0175">Coiled coil</keyword>
<dbReference type="Proteomes" id="UP000315648">
    <property type="component" value="Unassembled WGS sequence"/>
</dbReference>
<dbReference type="PANTHER" id="PTHR44943:SF5">
    <property type="entry name" value="BLL7697 PROTEIN"/>
    <property type="match status" value="1"/>
</dbReference>
<evidence type="ECO:0000256" key="3">
    <source>
        <dbReference type="PROSITE-ProRule" id="PRU00339"/>
    </source>
</evidence>
<dbReference type="EMBL" id="VMBG01000001">
    <property type="protein sequence ID" value="TSJ79435.1"/>
    <property type="molecule type" value="Genomic_DNA"/>
</dbReference>
<dbReference type="InterPro" id="IPR019734">
    <property type="entry name" value="TPR_rpt"/>
</dbReference>
<dbReference type="SMART" id="SM00028">
    <property type="entry name" value="TPR"/>
    <property type="match status" value="3"/>
</dbReference>
<evidence type="ECO:0000313" key="5">
    <source>
        <dbReference type="EMBL" id="TSJ79435.1"/>
    </source>
</evidence>
<dbReference type="Gene3D" id="1.25.40.10">
    <property type="entry name" value="Tetratricopeptide repeat domain"/>
    <property type="match status" value="3"/>
</dbReference>
<dbReference type="SUPFAM" id="SSF48452">
    <property type="entry name" value="TPR-like"/>
    <property type="match status" value="2"/>
</dbReference>
<evidence type="ECO:0000256" key="4">
    <source>
        <dbReference type="SAM" id="Coils"/>
    </source>
</evidence>
<proteinExistence type="predicted"/>
<accession>A0A556QS19</accession>
<feature type="repeat" description="TPR" evidence="3">
    <location>
        <begin position="843"/>
        <end position="876"/>
    </location>
</feature>
<dbReference type="RefSeq" id="WP_144229976.1">
    <property type="nucleotide sequence ID" value="NZ_CBCRVV010000007.1"/>
</dbReference>
<keyword evidence="2 3" id="KW-0802">TPR repeat</keyword>
<evidence type="ECO:0000256" key="1">
    <source>
        <dbReference type="ARBA" id="ARBA00022737"/>
    </source>
</evidence>
<name>A0A556QS19_9BACT</name>
<feature type="repeat" description="TPR" evidence="3">
    <location>
        <begin position="915"/>
        <end position="948"/>
    </location>
</feature>
<dbReference type="AlphaFoldDB" id="A0A556QS19"/>
<dbReference type="InterPro" id="IPR013105">
    <property type="entry name" value="TPR_2"/>
</dbReference>
<keyword evidence="1" id="KW-0677">Repeat</keyword>